<comment type="caution">
    <text evidence="1">The sequence shown here is derived from an EMBL/GenBank/DDBJ whole genome shotgun (WGS) entry which is preliminary data.</text>
</comment>
<accession>A0ABN7XNI3</accession>
<protein>
    <submittedName>
        <fullName evidence="1">24658_t:CDS:1</fullName>
    </submittedName>
</protein>
<evidence type="ECO:0000313" key="2">
    <source>
        <dbReference type="Proteomes" id="UP000789901"/>
    </source>
</evidence>
<gene>
    <name evidence="1" type="ORF">GMARGA_LOCUS44475</name>
</gene>
<organism evidence="1 2">
    <name type="scientific">Gigaspora margarita</name>
    <dbReference type="NCBI Taxonomy" id="4874"/>
    <lineage>
        <taxon>Eukaryota</taxon>
        <taxon>Fungi</taxon>
        <taxon>Fungi incertae sedis</taxon>
        <taxon>Mucoromycota</taxon>
        <taxon>Glomeromycotina</taxon>
        <taxon>Glomeromycetes</taxon>
        <taxon>Diversisporales</taxon>
        <taxon>Gigasporaceae</taxon>
        <taxon>Gigaspora</taxon>
    </lineage>
</organism>
<evidence type="ECO:0000313" key="1">
    <source>
        <dbReference type="EMBL" id="CAG8855654.1"/>
    </source>
</evidence>
<dbReference type="Proteomes" id="UP000789901">
    <property type="component" value="Unassembled WGS sequence"/>
</dbReference>
<name>A0ABN7XNI3_GIGMA</name>
<keyword evidence="2" id="KW-1185">Reference proteome</keyword>
<sequence>YAWSGTIFFAATWKYIKNNPSQRNSKKYGISWQTKDDFLYLGCTLILLISYFPQAYAGVPLCPWLISTAFLEHIFGYARRLIEDFTLLDFLMMNEKIMKNIDIEMKGSIKRPDSNDGYNIRLGSIKDSLDPELSLFPTEFEIGNTLEK</sequence>
<feature type="non-terminal residue" evidence="1">
    <location>
        <position position="148"/>
    </location>
</feature>
<proteinExistence type="predicted"/>
<feature type="non-terminal residue" evidence="1">
    <location>
        <position position="1"/>
    </location>
</feature>
<reference evidence="1 2" key="1">
    <citation type="submission" date="2021-06" db="EMBL/GenBank/DDBJ databases">
        <authorList>
            <person name="Kallberg Y."/>
            <person name="Tangrot J."/>
            <person name="Rosling A."/>
        </authorList>
    </citation>
    <scope>NUCLEOTIDE SEQUENCE [LARGE SCALE GENOMIC DNA]</scope>
    <source>
        <strain evidence="1 2">120-4 pot B 10/14</strain>
    </source>
</reference>
<dbReference type="EMBL" id="CAJVQB010151705">
    <property type="protein sequence ID" value="CAG8855654.1"/>
    <property type="molecule type" value="Genomic_DNA"/>
</dbReference>